<gene>
    <name evidence="2" type="ORF">Fmac_020651</name>
</gene>
<accession>A0ABD1LUN6</accession>
<name>A0ABD1LUN6_9FABA</name>
<evidence type="ECO:0000313" key="2">
    <source>
        <dbReference type="EMBL" id="KAL2327224.1"/>
    </source>
</evidence>
<comment type="caution">
    <text evidence="2">The sequence shown here is derived from an EMBL/GenBank/DDBJ whole genome shotgun (WGS) entry which is preliminary data.</text>
</comment>
<proteinExistence type="predicted"/>
<sequence>MKEYVLQFLSQHEEEHGCTRSFKASFWSRGVEVPCITHHVFGSNSHLSSIESKEPKSPAQDENLENSS</sequence>
<dbReference type="EMBL" id="JBGMDY010000007">
    <property type="protein sequence ID" value="KAL2327224.1"/>
    <property type="molecule type" value="Genomic_DNA"/>
</dbReference>
<feature type="region of interest" description="Disordered" evidence="1">
    <location>
        <begin position="44"/>
        <end position="68"/>
    </location>
</feature>
<dbReference type="AlphaFoldDB" id="A0ABD1LUN6"/>
<organism evidence="2 3">
    <name type="scientific">Flemingia macrophylla</name>
    <dbReference type="NCBI Taxonomy" id="520843"/>
    <lineage>
        <taxon>Eukaryota</taxon>
        <taxon>Viridiplantae</taxon>
        <taxon>Streptophyta</taxon>
        <taxon>Embryophyta</taxon>
        <taxon>Tracheophyta</taxon>
        <taxon>Spermatophyta</taxon>
        <taxon>Magnoliopsida</taxon>
        <taxon>eudicotyledons</taxon>
        <taxon>Gunneridae</taxon>
        <taxon>Pentapetalae</taxon>
        <taxon>rosids</taxon>
        <taxon>fabids</taxon>
        <taxon>Fabales</taxon>
        <taxon>Fabaceae</taxon>
        <taxon>Papilionoideae</taxon>
        <taxon>50 kb inversion clade</taxon>
        <taxon>NPAAA clade</taxon>
        <taxon>indigoferoid/millettioid clade</taxon>
        <taxon>Phaseoleae</taxon>
        <taxon>Flemingia</taxon>
    </lineage>
</organism>
<keyword evidence="3" id="KW-1185">Reference proteome</keyword>
<evidence type="ECO:0000313" key="3">
    <source>
        <dbReference type="Proteomes" id="UP001603857"/>
    </source>
</evidence>
<evidence type="ECO:0000256" key="1">
    <source>
        <dbReference type="SAM" id="MobiDB-lite"/>
    </source>
</evidence>
<reference evidence="2 3" key="1">
    <citation type="submission" date="2024-08" db="EMBL/GenBank/DDBJ databases">
        <title>Insights into the chromosomal genome structure of Flemingia macrophylla.</title>
        <authorList>
            <person name="Ding Y."/>
            <person name="Zhao Y."/>
            <person name="Bi W."/>
            <person name="Wu M."/>
            <person name="Zhao G."/>
            <person name="Gong Y."/>
            <person name="Li W."/>
            <person name="Zhang P."/>
        </authorList>
    </citation>
    <scope>NUCLEOTIDE SEQUENCE [LARGE SCALE GENOMIC DNA]</scope>
    <source>
        <strain evidence="2">DYQJB</strain>
        <tissue evidence="2">Leaf</tissue>
    </source>
</reference>
<protein>
    <submittedName>
        <fullName evidence="2">Uncharacterized protein</fullName>
    </submittedName>
</protein>
<dbReference type="Proteomes" id="UP001603857">
    <property type="component" value="Unassembled WGS sequence"/>
</dbReference>